<comment type="caution">
    <text evidence="2">The sequence shown here is derived from an EMBL/GenBank/DDBJ whole genome shotgun (WGS) entry which is preliminary data.</text>
</comment>
<protein>
    <recommendedName>
        <fullName evidence="4">DUF1616 domain-containing protein</fullName>
    </recommendedName>
</protein>
<feature type="transmembrane region" description="Helical" evidence="1">
    <location>
        <begin position="6"/>
        <end position="28"/>
    </location>
</feature>
<dbReference type="Proteomes" id="UP000276542">
    <property type="component" value="Unassembled WGS sequence"/>
</dbReference>
<dbReference type="RefSeq" id="WP_120061382.1">
    <property type="nucleotide sequence ID" value="NZ_QYRP01000002.1"/>
</dbReference>
<dbReference type="OrthoDB" id="5193801at2"/>
<evidence type="ECO:0000256" key="1">
    <source>
        <dbReference type="SAM" id="Phobius"/>
    </source>
</evidence>
<proteinExistence type="predicted"/>
<accession>A0A3A5H9V8</accession>
<sequence length="155" mass="17272">MVTSDWIALSALIVSVGTAIFTLSWRWISLRRADVTAFLHWLPARAYISVDGCDDVSVGYHLVLWNRGPARARLVDVEVHFMDGEEAETLRLTDVAPGELPLAQLDPGARYPIPWALGEDGLARSDERRFVLTLSWTDSRSRSVQVPIRRGNVGS</sequence>
<dbReference type="EMBL" id="QYRP01000002">
    <property type="protein sequence ID" value="RJS47416.1"/>
    <property type="molecule type" value="Genomic_DNA"/>
</dbReference>
<name>A0A3A5H9V8_9ACTN</name>
<gene>
    <name evidence="2" type="ORF">D4739_15135</name>
</gene>
<organism evidence="2 3">
    <name type="scientific">Nocardioides cavernaquae</name>
    <dbReference type="NCBI Taxonomy" id="2321396"/>
    <lineage>
        <taxon>Bacteria</taxon>
        <taxon>Bacillati</taxon>
        <taxon>Actinomycetota</taxon>
        <taxon>Actinomycetes</taxon>
        <taxon>Propionibacteriales</taxon>
        <taxon>Nocardioidaceae</taxon>
        <taxon>Nocardioides</taxon>
    </lineage>
</organism>
<reference evidence="3" key="1">
    <citation type="submission" date="2018-09" db="EMBL/GenBank/DDBJ databases">
        <authorList>
            <person name="Zhu H."/>
        </authorList>
    </citation>
    <scope>NUCLEOTIDE SEQUENCE [LARGE SCALE GENOMIC DNA]</scope>
    <source>
        <strain evidence="3">K1W22B-1</strain>
    </source>
</reference>
<evidence type="ECO:0000313" key="3">
    <source>
        <dbReference type="Proteomes" id="UP000276542"/>
    </source>
</evidence>
<keyword evidence="1" id="KW-0472">Membrane</keyword>
<evidence type="ECO:0008006" key="4">
    <source>
        <dbReference type="Google" id="ProtNLM"/>
    </source>
</evidence>
<dbReference type="AlphaFoldDB" id="A0A3A5H9V8"/>
<keyword evidence="1" id="KW-1133">Transmembrane helix</keyword>
<keyword evidence="3" id="KW-1185">Reference proteome</keyword>
<keyword evidence="1" id="KW-0812">Transmembrane</keyword>
<evidence type="ECO:0000313" key="2">
    <source>
        <dbReference type="EMBL" id="RJS47416.1"/>
    </source>
</evidence>